<dbReference type="PRINTS" id="PR00950">
    <property type="entry name" value="TYPE3IMSPROT"/>
</dbReference>
<keyword evidence="8 12" id="KW-0653">Protein transport</keyword>
<gene>
    <name evidence="12 14" type="primary">flhB</name>
    <name evidence="14" type="ORF">DRI96_04425</name>
</gene>
<keyword evidence="10 12" id="KW-0472">Membrane</keyword>
<reference evidence="14 15" key="1">
    <citation type="submission" date="2018-06" db="EMBL/GenBank/DDBJ databases">
        <title>Extensive metabolic versatility and redundancy in microbially diverse, dynamic hydrothermal sediments.</title>
        <authorList>
            <person name="Dombrowski N."/>
            <person name="Teske A."/>
            <person name="Baker B.J."/>
        </authorList>
    </citation>
    <scope>NUCLEOTIDE SEQUENCE [LARGE SCALE GENOMIC DNA]</scope>
    <source>
        <strain evidence="14">B19_G9</strain>
    </source>
</reference>
<evidence type="ECO:0000256" key="13">
    <source>
        <dbReference type="SAM" id="MobiDB-lite"/>
    </source>
</evidence>
<name>A0A662DDX4_UNCAE</name>
<dbReference type="GO" id="GO:0044780">
    <property type="term" value="P:bacterial-type flagellum assembly"/>
    <property type="evidence" value="ECO:0007669"/>
    <property type="project" value="InterPro"/>
</dbReference>
<sequence length="354" mass="40759">MAEERGEKTHPATPRRRRRARERGQVAKSAEVNSFLILIGGVFLLHFLGYSMINKLFCFSRIIWSNLSFFTFNPTDIHLKLQQLIFQIAFLLLPFLLGIMIIALIANLAQVGFIFSPHPLTPDLDRINPVSGLKRIFSTEGLVRLLISILKIAIICYLSYLIIRKQLPVIFSLIGQDTGKTFSVATGLIFQLLLYLCIGMAPLAFMDYFFQKRRYEHQLMMSREELKEEYKQTEGNPLVRSRIRSMQRNIARLRMMQKVPRADVVITNPTHIAVAIEYDREKMNAPTVIAKGKGMIAEKIMEIARKNNIPLVENRWLAQMLYRLVEVGEEIPVKLYQAVAEVLAYIYRLKGKVV</sequence>
<feature type="transmembrane region" description="Helical" evidence="12">
    <location>
        <begin position="142"/>
        <end position="163"/>
    </location>
</feature>
<evidence type="ECO:0000256" key="1">
    <source>
        <dbReference type="ARBA" id="ARBA00004651"/>
    </source>
</evidence>
<keyword evidence="14" id="KW-0969">Cilium</keyword>
<feature type="region of interest" description="Disordered" evidence="13">
    <location>
        <begin position="1"/>
        <end position="25"/>
    </location>
</feature>
<feature type="transmembrane region" description="Helical" evidence="12">
    <location>
        <begin position="84"/>
        <end position="106"/>
    </location>
</feature>
<keyword evidence="5 12" id="KW-1003">Cell membrane</keyword>
<comment type="similarity">
    <text evidence="2 12">Belongs to the type III secretion exporter family.</text>
</comment>
<dbReference type="Gene3D" id="3.40.1690.10">
    <property type="entry name" value="secretion proteins EscU"/>
    <property type="match status" value="1"/>
</dbReference>
<feature type="transmembrane region" description="Helical" evidence="12">
    <location>
        <begin position="35"/>
        <end position="64"/>
    </location>
</feature>
<organism evidence="14 15">
    <name type="scientific">Aerophobetes bacterium</name>
    <dbReference type="NCBI Taxonomy" id="2030807"/>
    <lineage>
        <taxon>Bacteria</taxon>
        <taxon>Candidatus Aerophobota</taxon>
    </lineage>
</organism>
<evidence type="ECO:0000256" key="6">
    <source>
        <dbReference type="ARBA" id="ARBA00022692"/>
    </source>
</evidence>
<evidence type="ECO:0000256" key="9">
    <source>
        <dbReference type="ARBA" id="ARBA00022989"/>
    </source>
</evidence>
<accession>A0A662DDX4</accession>
<proteinExistence type="inferred from homology"/>
<protein>
    <recommendedName>
        <fullName evidence="3 12">Flagellar biosynthetic protein FlhB</fullName>
    </recommendedName>
</protein>
<dbReference type="GO" id="GO:0005886">
    <property type="term" value="C:plasma membrane"/>
    <property type="evidence" value="ECO:0007669"/>
    <property type="project" value="UniProtKB-SubCell"/>
</dbReference>
<evidence type="ECO:0000256" key="3">
    <source>
        <dbReference type="ARBA" id="ARBA00021622"/>
    </source>
</evidence>
<evidence type="ECO:0000256" key="7">
    <source>
        <dbReference type="ARBA" id="ARBA00022795"/>
    </source>
</evidence>
<dbReference type="PANTHER" id="PTHR30531">
    <property type="entry name" value="FLAGELLAR BIOSYNTHETIC PROTEIN FLHB"/>
    <property type="match status" value="1"/>
</dbReference>
<evidence type="ECO:0000256" key="5">
    <source>
        <dbReference type="ARBA" id="ARBA00022475"/>
    </source>
</evidence>
<evidence type="ECO:0000256" key="4">
    <source>
        <dbReference type="ARBA" id="ARBA00022448"/>
    </source>
</evidence>
<evidence type="ECO:0000256" key="8">
    <source>
        <dbReference type="ARBA" id="ARBA00022927"/>
    </source>
</evidence>
<dbReference type="InterPro" id="IPR029025">
    <property type="entry name" value="T3SS_substrate_exporter_C"/>
</dbReference>
<dbReference type="Pfam" id="PF01312">
    <property type="entry name" value="Bac_export_2"/>
    <property type="match status" value="1"/>
</dbReference>
<dbReference type="GO" id="GO:0009306">
    <property type="term" value="P:protein secretion"/>
    <property type="evidence" value="ECO:0007669"/>
    <property type="project" value="InterPro"/>
</dbReference>
<evidence type="ECO:0000256" key="11">
    <source>
        <dbReference type="ARBA" id="ARBA00023225"/>
    </source>
</evidence>
<evidence type="ECO:0000313" key="15">
    <source>
        <dbReference type="Proteomes" id="UP000267654"/>
    </source>
</evidence>
<comment type="function">
    <text evidence="12">Required for formation of the rod structure in the basal body of the flagellar apparatus. Together with FliI and FliH, may constitute the export apparatus of flagellin.</text>
</comment>
<keyword evidence="14" id="KW-0966">Cell projection</keyword>
<evidence type="ECO:0000313" key="14">
    <source>
        <dbReference type="EMBL" id="RLE12511.1"/>
    </source>
</evidence>
<keyword evidence="7 12" id="KW-1005">Bacterial flagellum biogenesis</keyword>
<dbReference type="PANTHER" id="PTHR30531:SF12">
    <property type="entry name" value="FLAGELLAR BIOSYNTHETIC PROTEIN FLHB"/>
    <property type="match status" value="1"/>
</dbReference>
<evidence type="ECO:0000256" key="10">
    <source>
        <dbReference type="ARBA" id="ARBA00023136"/>
    </source>
</evidence>
<dbReference type="NCBIfam" id="TIGR00328">
    <property type="entry name" value="flhB"/>
    <property type="match status" value="1"/>
</dbReference>
<dbReference type="Proteomes" id="UP000267654">
    <property type="component" value="Unassembled WGS sequence"/>
</dbReference>
<keyword evidence="9 12" id="KW-1133">Transmembrane helix</keyword>
<keyword evidence="6 12" id="KW-0812">Transmembrane</keyword>
<dbReference type="EMBL" id="QMQB01000152">
    <property type="protein sequence ID" value="RLE12511.1"/>
    <property type="molecule type" value="Genomic_DNA"/>
</dbReference>
<comment type="caution">
    <text evidence="14">The sequence shown here is derived from an EMBL/GenBank/DDBJ whole genome shotgun (WGS) entry which is preliminary data.</text>
</comment>
<comment type="subcellular location">
    <subcellularLocation>
        <location evidence="1">Cell membrane</location>
        <topology evidence="1">Multi-pass membrane protein</topology>
    </subcellularLocation>
</comment>
<dbReference type="InterPro" id="IPR006136">
    <property type="entry name" value="FlhB"/>
</dbReference>
<feature type="transmembrane region" description="Helical" evidence="12">
    <location>
        <begin position="188"/>
        <end position="210"/>
    </location>
</feature>
<feature type="compositionally biased region" description="Basic and acidic residues" evidence="13">
    <location>
        <begin position="1"/>
        <end position="10"/>
    </location>
</feature>
<keyword evidence="11 12" id="KW-1006">Bacterial flagellum protein export</keyword>
<keyword evidence="4 12" id="KW-0813">Transport</keyword>
<dbReference type="Gene3D" id="6.10.250.2080">
    <property type="match status" value="1"/>
</dbReference>
<dbReference type="AlphaFoldDB" id="A0A662DDX4"/>
<keyword evidence="14" id="KW-0282">Flagellum</keyword>
<dbReference type="InterPro" id="IPR006135">
    <property type="entry name" value="T3SS_substrate_exporter"/>
</dbReference>
<evidence type="ECO:0000256" key="2">
    <source>
        <dbReference type="ARBA" id="ARBA00010690"/>
    </source>
</evidence>
<dbReference type="SUPFAM" id="SSF160544">
    <property type="entry name" value="EscU C-terminal domain-like"/>
    <property type="match status" value="1"/>
</dbReference>
<evidence type="ECO:0000256" key="12">
    <source>
        <dbReference type="RuleBase" id="RU364091"/>
    </source>
</evidence>